<dbReference type="Gene3D" id="1.10.30.50">
    <property type="match status" value="1"/>
</dbReference>
<dbReference type="Proteomes" id="UP000774283">
    <property type="component" value="Unassembled WGS sequence"/>
</dbReference>
<dbReference type="RefSeq" id="WP_168447338.1">
    <property type="nucleotide sequence ID" value="NZ_JAAXOW010000002.1"/>
</dbReference>
<dbReference type="SMART" id="SM00507">
    <property type="entry name" value="HNHc"/>
    <property type="match status" value="1"/>
</dbReference>
<evidence type="ECO:0000313" key="3">
    <source>
        <dbReference type="Proteomes" id="UP000774283"/>
    </source>
</evidence>
<sequence length="135" mass="14893">MPVSQTRRARAARRRSRRVAAADNDLTPAQWDALVETWGACAYCGDTAGPFQKDCVLPISRGGRYTFENVVPACRSCNASKCNSEVTGWLRRKRLDERAFLLRHVAMLAAFRKSVELAETELDPDHGLVGPTATG</sequence>
<keyword evidence="3" id="KW-1185">Reference proteome</keyword>
<dbReference type="EMBL" id="JAAXOW010000002">
    <property type="protein sequence ID" value="NKX93284.1"/>
    <property type="molecule type" value="Genomic_DNA"/>
</dbReference>
<evidence type="ECO:0000313" key="2">
    <source>
        <dbReference type="EMBL" id="NKX93284.1"/>
    </source>
</evidence>
<accession>A0A9X5FFE4</accession>
<comment type="caution">
    <text evidence="2">The sequence shown here is derived from an EMBL/GenBank/DDBJ whole genome shotgun (WGS) entry which is preliminary data.</text>
</comment>
<feature type="domain" description="HNH nuclease" evidence="1">
    <location>
        <begin position="29"/>
        <end position="79"/>
    </location>
</feature>
<evidence type="ECO:0000259" key="1">
    <source>
        <dbReference type="SMART" id="SM00507"/>
    </source>
</evidence>
<proteinExistence type="predicted"/>
<organism evidence="2 3">
    <name type="scientific">Sanguibacter hominis ATCC BAA-789</name>
    <dbReference type="NCBI Taxonomy" id="1312740"/>
    <lineage>
        <taxon>Bacteria</taxon>
        <taxon>Bacillati</taxon>
        <taxon>Actinomycetota</taxon>
        <taxon>Actinomycetes</taxon>
        <taxon>Micrococcales</taxon>
        <taxon>Sanguibacteraceae</taxon>
        <taxon>Sanguibacter</taxon>
    </lineage>
</organism>
<dbReference type="AlphaFoldDB" id="A0A9X5FFE4"/>
<protein>
    <submittedName>
        <fullName evidence="2">HNH endonuclease</fullName>
    </submittedName>
</protein>
<dbReference type="CDD" id="cd00085">
    <property type="entry name" value="HNHc"/>
    <property type="match status" value="1"/>
</dbReference>
<keyword evidence="2" id="KW-0378">Hydrolase</keyword>
<dbReference type="Pfam" id="PF14279">
    <property type="entry name" value="HNH_5"/>
    <property type="match status" value="1"/>
</dbReference>
<dbReference type="InterPro" id="IPR029471">
    <property type="entry name" value="HNH_5"/>
</dbReference>
<keyword evidence="2" id="KW-0540">Nuclease</keyword>
<dbReference type="GO" id="GO:0004519">
    <property type="term" value="F:endonuclease activity"/>
    <property type="evidence" value="ECO:0007669"/>
    <property type="project" value="UniProtKB-KW"/>
</dbReference>
<gene>
    <name evidence="2" type="ORF">HF995_08395</name>
</gene>
<dbReference type="InterPro" id="IPR003615">
    <property type="entry name" value="HNH_nuc"/>
</dbReference>
<keyword evidence="2" id="KW-0255">Endonuclease</keyword>
<name>A0A9X5FFE4_9MICO</name>
<reference evidence="2 3" key="1">
    <citation type="submission" date="2020-04" db="EMBL/GenBank/DDBJ databases">
        <title>MicrobeNet Type strains.</title>
        <authorList>
            <person name="Nicholson A.C."/>
        </authorList>
    </citation>
    <scope>NUCLEOTIDE SEQUENCE [LARGE SCALE GENOMIC DNA]</scope>
    <source>
        <strain evidence="2 3">ATCC BAA-789</strain>
    </source>
</reference>